<dbReference type="Gene3D" id="1.20.1600.10">
    <property type="entry name" value="Outer membrane efflux proteins (OEP)"/>
    <property type="match status" value="1"/>
</dbReference>
<dbReference type="NCBIfam" id="TIGR01845">
    <property type="entry name" value="outer_NodT"/>
    <property type="match status" value="1"/>
</dbReference>
<keyword evidence="2" id="KW-0564">Palmitate</keyword>
<keyword evidence="2" id="KW-0732">Signal</keyword>
<dbReference type="GO" id="GO:0005886">
    <property type="term" value="C:plasma membrane"/>
    <property type="evidence" value="ECO:0007669"/>
    <property type="project" value="UniProtKB-SubCell"/>
</dbReference>
<evidence type="ECO:0000256" key="1">
    <source>
        <dbReference type="ARBA" id="ARBA00007613"/>
    </source>
</evidence>
<proteinExistence type="inferred from homology"/>
<dbReference type="InterPro" id="IPR010131">
    <property type="entry name" value="MdtP/NodT-like"/>
</dbReference>
<dbReference type="STRING" id="428990.SAMN06295987_101900"/>
<dbReference type="Pfam" id="PF02321">
    <property type="entry name" value="OEP"/>
    <property type="match status" value="2"/>
</dbReference>
<keyword evidence="3" id="KW-0175">Coiled coil</keyword>
<dbReference type="EMBL" id="FVZE01000001">
    <property type="protein sequence ID" value="SLJ88904.1"/>
    <property type="molecule type" value="Genomic_DNA"/>
</dbReference>
<feature type="signal peptide" evidence="2">
    <location>
        <begin position="1"/>
        <end position="20"/>
    </location>
</feature>
<dbReference type="SUPFAM" id="SSF56954">
    <property type="entry name" value="Outer membrane efflux proteins (OEP)"/>
    <property type="match status" value="1"/>
</dbReference>
<dbReference type="Gene3D" id="2.20.200.10">
    <property type="entry name" value="Outer membrane efflux proteins (OEP)"/>
    <property type="match status" value="1"/>
</dbReference>
<dbReference type="RefSeq" id="WP_079729574.1">
    <property type="nucleotide sequence ID" value="NZ_FVZE01000001.1"/>
</dbReference>
<keyword evidence="2" id="KW-0812">Transmembrane</keyword>
<sequence length="478" mass="50660">MGISMRPLTLILLLATGACSMTPKLNLPPAPVADSYPGADTAATAEALPAWRGMFGDPRLQRLIALSLDANRDLRIAALNAEAARAQRTVQRAQSLPSINAEGGYSRQRQPAGATGAAVGGTSGNGATGIEFGQFTAQAALTSFEIDLFGRLRALNEAAFHRWLSSVEARHAVRLNVIGTVVDAYLNERLAEEQLSLTRSTLADWETSLDISRRLKAAGQASGVDLAQAEGLVRQAQADLAQRERELAQASNALTLAVGAPLPGDLPPPISLMDQPIRTELNAGTPSDLLIHRPDIAQAEQELRAANADVGAARAAFFPRISLTAAFGFASRAFEGLFQGANRSWSYSPAISVPVFRGGELRGNLDIAKLRTSTAVATYEKTIQTAFREVADGLAARATYATQLTELRAVVTQAQRRASLAQLSYSAGMSSRLELLDAQRATYAAQQAALVVRRDELASAAALYRALGGDTGQNTDTP</sequence>
<name>A0A1U6GZF7_9SPHN</name>
<comment type="subcellular location">
    <subcellularLocation>
        <location evidence="2">Cell membrane</location>
        <topology evidence="2">Lipid-anchor</topology>
    </subcellularLocation>
</comment>
<keyword evidence="2" id="KW-1134">Transmembrane beta strand</keyword>
<evidence type="ECO:0000313" key="5">
    <source>
        <dbReference type="Proteomes" id="UP000190989"/>
    </source>
</evidence>
<dbReference type="PANTHER" id="PTHR30203:SF32">
    <property type="entry name" value="CATION EFFLUX SYSTEM PROTEIN CUSC"/>
    <property type="match status" value="1"/>
</dbReference>
<dbReference type="PANTHER" id="PTHR30203">
    <property type="entry name" value="OUTER MEMBRANE CATION EFFLUX PROTEIN"/>
    <property type="match status" value="1"/>
</dbReference>
<evidence type="ECO:0000256" key="2">
    <source>
        <dbReference type="RuleBase" id="RU362097"/>
    </source>
</evidence>
<feature type="coiled-coil region" evidence="3">
    <location>
        <begin position="226"/>
        <end position="253"/>
    </location>
</feature>
<dbReference type="PROSITE" id="PS51257">
    <property type="entry name" value="PROKAR_LIPOPROTEIN"/>
    <property type="match status" value="1"/>
</dbReference>
<dbReference type="InterPro" id="IPR003423">
    <property type="entry name" value="OMP_efflux"/>
</dbReference>
<evidence type="ECO:0000256" key="3">
    <source>
        <dbReference type="SAM" id="Coils"/>
    </source>
</evidence>
<feature type="chain" id="PRO_5011833566" evidence="2">
    <location>
        <begin position="21"/>
        <end position="478"/>
    </location>
</feature>
<dbReference type="GO" id="GO:0015562">
    <property type="term" value="F:efflux transmembrane transporter activity"/>
    <property type="evidence" value="ECO:0007669"/>
    <property type="project" value="InterPro"/>
</dbReference>
<dbReference type="Proteomes" id="UP000190989">
    <property type="component" value="Unassembled WGS sequence"/>
</dbReference>
<dbReference type="AlphaFoldDB" id="A0A1U6GZF7"/>
<reference evidence="5" key="1">
    <citation type="submission" date="2017-02" db="EMBL/GenBank/DDBJ databases">
        <authorList>
            <person name="Varghese N."/>
            <person name="Submissions S."/>
        </authorList>
    </citation>
    <scope>NUCLEOTIDE SEQUENCE [LARGE SCALE GENOMIC DNA]</scope>
    <source>
        <strain evidence="5">SM117</strain>
    </source>
</reference>
<keyword evidence="2 4" id="KW-0449">Lipoprotein</keyword>
<keyword evidence="5" id="KW-1185">Reference proteome</keyword>
<gene>
    <name evidence="4" type="ORF">SAMN06295987_101900</name>
</gene>
<evidence type="ECO:0000313" key="4">
    <source>
        <dbReference type="EMBL" id="SLJ88904.1"/>
    </source>
</evidence>
<protein>
    <submittedName>
        <fullName evidence="4">Efflux transporter, outer membrane factor (OMF) lipoprotein, NodT family</fullName>
    </submittedName>
</protein>
<accession>A0A1U6GZF7</accession>
<comment type="similarity">
    <text evidence="1 2">Belongs to the outer membrane factor (OMF) (TC 1.B.17) family.</text>
</comment>
<keyword evidence="2" id="KW-0472">Membrane</keyword>
<organism evidence="4 5">
    <name type="scientific">Novosphingobium mathurense</name>
    <dbReference type="NCBI Taxonomy" id="428990"/>
    <lineage>
        <taxon>Bacteria</taxon>
        <taxon>Pseudomonadati</taxon>
        <taxon>Pseudomonadota</taxon>
        <taxon>Alphaproteobacteria</taxon>
        <taxon>Sphingomonadales</taxon>
        <taxon>Sphingomonadaceae</taxon>
        <taxon>Novosphingobium</taxon>
    </lineage>
</organism>